<reference evidence="1" key="2">
    <citation type="journal article" date="2023" name="IMA Fungus">
        <title>Comparative genomic study of the Penicillium genus elucidates a diverse pangenome and 15 lateral gene transfer events.</title>
        <authorList>
            <person name="Petersen C."/>
            <person name="Sorensen T."/>
            <person name="Nielsen M.R."/>
            <person name="Sondergaard T.E."/>
            <person name="Sorensen J.L."/>
            <person name="Fitzpatrick D.A."/>
            <person name="Frisvad J.C."/>
            <person name="Nielsen K.L."/>
        </authorList>
    </citation>
    <scope>NUCLEOTIDE SEQUENCE</scope>
    <source>
        <strain evidence="1">IBT 35673</strain>
    </source>
</reference>
<dbReference type="AlphaFoldDB" id="A0A9W9Q502"/>
<evidence type="ECO:0000313" key="1">
    <source>
        <dbReference type="EMBL" id="KAJ5322611.1"/>
    </source>
</evidence>
<dbReference type="Proteomes" id="UP001147695">
    <property type="component" value="Unassembled WGS sequence"/>
</dbReference>
<evidence type="ECO:0000313" key="2">
    <source>
        <dbReference type="Proteomes" id="UP001147695"/>
    </source>
</evidence>
<name>A0A9W9Q502_PENBR</name>
<dbReference type="EMBL" id="JAPZBQ010000006">
    <property type="protein sequence ID" value="KAJ5322611.1"/>
    <property type="molecule type" value="Genomic_DNA"/>
</dbReference>
<reference evidence="1" key="1">
    <citation type="submission" date="2022-12" db="EMBL/GenBank/DDBJ databases">
        <authorList>
            <person name="Petersen C."/>
        </authorList>
    </citation>
    <scope>NUCLEOTIDE SEQUENCE</scope>
    <source>
        <strain evidence="1">IBT 35673</strain>
    </source>
</reference>
<organism evidence="1 2">
    <name type="scientific">Penicillium brevicompactum</name>
    <dbReference type="NCBI Taxonomy" id="5074"/>
    <lineage>
        <taxon>Eukaryota</taxon>
        <taxon>Fungi</taxon>
        <taxon>Dikarya</taxon>
        <taxon>Ascomycota</taxon>
        <taxon>Pezizomycotina</taxon>
        <taxon>Eurotiomycetes</taxon>
        <taxon>Eurotiomycetidae</taxon>
        <taxon>Eurotiales</taxon>
        <taxon>Aspergillaceae</taxon>
        <taxon>Penicillium</taxon>
    </lineage>
</organism>
<gene>
    <name evidence="1" type="ORF">N7452_010900</name>
</gene>
<proteinExistence type="predicted"/>
<comment type="caution">
    <text evidence="1">The sequence shown here is derived from an EMBL/GenBank/DDBJ whole genome shotgun (WGS) entry which is preliminary data.</text>
</comment>
<protein>
    <submittedName>
        <fullName evidence="1">Uncharacterized protein</fullName>
    </submittedName>
</protein>
<accession>A0A9W9Q502</accession>
<sequence>MGKLRPDGSFKWKDENSRLIARRVVLLSLPPATGNKWWAVLDINIFGNPLEMGLIGEEPSKQSIHDVHNI</sequence>